<evidence type="ECO:0000256" key="4">
    <source>
        <dbReference type="ARBA" id="ARBA00022490"/>
    </source>
</evidence>
<dbReference type="GO" id="GO:0070482">
    <property type="term" value="P:response to oxygen levels"/>
    <property type="evidence" value="ECO:0007669"/>
    <property type="project" value="TreeGrafter"/>
</dbReference>
<dbReference type="GO" id="GO:0008074">
    <property type="term" value="C:guanylate cyclase complex, soluble"/>
    <property type="evidence" value="ECO:0007669"/>
    <property type="project" value="TreeGrafter"/>
</dbReference>
<keyword evidence="5" id="KW-0547">Nucleotide-binding</keyword>
<dbReference type="Gene3D" id="3.30.450.260">
    <property type="entry name" value="Haem NO binding associated domain"/>
    <property type="match status" value="1"/>
</dbReference>
<keyword evidence="11" id="KW-1185">Reference proteome</keyword>
<evidence type="ECO:0000256" key="1">
    <source>
        <dbReference type="ARBA" id="ARBA00001436"/>
    </source>
</evidence>
<keyword evidence="7 9" id="KW-0456">Lyase</keyword>
<dbReference type="InterPro" id="IPR001054">
    <property type="entry name" value="A/G_cyclase"/>
</dbReference>
<reference evidence="12" key="1">
    <citation type="submission" date="2022-11" db="UniProtKB">
        <authorList>
            <consortium name="WormBaseParasite"/>
        </authorList>
    </citation>
    <scope>IDENTIFICATION</scope>
</reference>
<sequence>MYIKRTYPFCTPQETRLSDILQLVHPEVPLTFESIMAFKNSLFVFKMREVGVAGGVEQSSTAAAVMLKGCMMLVNDGKYILYLCSPNVTTVRELIDCNLHISDMPLHDGTRDLIMLNQSRMSQVELNKKLEETTKNLKRMAFELEAEKQKTDELLCELMPQSVAEALRQGCTVEACEFSEATLLFTDIVTFTNICAQCTPYDVVTMLNDLYLRFDRLVGLHDVYKVETIGDAYMIVGGVPVPCDNHAERVLNVAIGMIMESKAVMSPITKHPIRIRAGLHSGPVVAGVVGRKMPRYCLFGDTVNVASRMESYGIPCKIHVSSTTQRAGAASNPAFVFVERGWVNIKSKGDMYTYFLERNDRRSVWELTGRHRAPDQTIDGYAEMHDEAIYGDPHAHSVEDLKAQRTAKKNLFRKANSDGNALQHHSAEIVPYEPSKTKIN</sequence>
<dbReference type="InterPro" id="IPR029787">
    <property type="entry name" value="Nucleotide_cyclase"/>
</dbReference>
<dbReference type="FunFam" id="3.30.70.1230:FF:000007">
    <property type="entry name" value="Guanylate cyclase soluble subunit alpha-3"/>
    <property type="match status" value="1"/>
</dbReference>
<keyword evidence="4" id="KW-0963">Cytoplasm</keyword>
<dbReference type="PANTHER" id="PTHR45655:SF13">
    <property type="entry name" value="SOLUBLE GUANYLATE CYCLASE GCY-32-RELATED"/>
    <property type="match status" value="1"/>
</dbReference>
<dbReference type="Gene3D" id="3.30.70.1230">
    <property type="entry name" value="Nucleotide cyclase"/>
    <property type="match status" value="1"/>
</dbReference>
<evidence type="ECO:0000256" key="3">
    <source>
        <dbReference type="ARBA" id="ARBA00012202"/>
    </source>
</evidence>
<dbReference type="PROSITE" id="PS00452">
    <property type="entry name" value="GUANYLATE_CYCLASE_1"/>
    <property type="match status" value="1"/>
</dbReference>
<evidence type="ECO:0000256" key="6">
    <source>
        <dbReference type="ARBA" id="ARBA00023134"/>
    </source>
</evidence>
<comment type="similarity">
    <text evidence="9">Belongs to the adenylyl cyclase class-4/guanylyl cyclase family.</text>
</comment>
<dbReference type="PANTHER" id="PTHR45655">
    <property type="entry name" value="GUANYLATE CYCLASE SOLUBLE SUBUNIT BETA-2"/>
    <property type="match status" value="1"/>
</dbReference>
<feature type="domain" description="Guanylate cyclase" evidence="10">
    <location>
        <begin position="182"/>
        <end position="310"/>
    </location>
</feature>
<comment type="subcellular location">
    <subcellularLocation>
        <location evidence="2">Cytoplasm</location>
    </subcellularLocation>
</comment>
<dbReference type="Pfam" id="PF07701">
    <property type="entry name" value="HNOBA"/>
    <property type="match status" value="1"/>
</dbReference>
<evidence type="ECO:0000259" key="10">
    <source>
        <dbReference type="PROSITE" id="PS50125"/>
    </source>
</evidence>
<dbReference type="SMART" id="SM00044">
    <property type="entry name" value="CYCc"/>
    <property type="match status" value="1"/>
</dbReference>
<evidence type="ECO:0000313" key="12">
    <source>
        <dbReference type="WBParaSite" id="PSAMB.scaffold13459size2255.g35489.t1"/>
    </source>
</evidence>
<dbReference type="InterPro" id="IPR042463">
    <property type="entry name" value="HNOB_dom_associated_sf"/>
</dbReference>
<keyword evidence="6" id="KW-0342">GTP-binding</keyword>
<evidence type="ECO:0000256" key="9">
    <source>
        <dbReference type="RuleBase" id="RU000405"/>
    </source>
</evidence>
<dbReference type="GO" id="GO:0005525">
    <property type="term" value="F:GTP binding"/>
    <property type="evidence" value="ECO:0007669"/>
    <property type="project" value="UniProtKB-KW"/>
</dbReference>
<evidence type="ECO:0000313" key="11">
    <source>
        <dbReference type="Proteomes" id="UP000887566"/>
    </source>
</evidence>
<dbReference type="AlphaFoldDB" id="A0A914UYE5"/>
<proteinExistence type="inferred from homology"/>
<dbReference type="Pfam" id="PF00211">
    <property type="entry name" value="Guanylate_cyc"/>
    <property type="match status" value="1"/>
</dbReference>
<dbReference type="WBParaSite" id="PSAMB.scaffold13459size2255.g35489.t1">
    <property type="protein sequence ID" value="PSAMB.scaffold13459size2255.g35489.t1"/>
    <property type="gene ID" value="PSAMB.scaffold13459size2255.g35489"/>
</dbReference>
<dbReference type="EC" id="4.6.1.2" evidence="3"/>
<evidence type="ECO:0000256" key="5">
    <source>
        <dbReference type="ARBA" id="ARBA00022741"/>
    </source>
</evidence>
<dbReference type="GO" id="GO:0004383">
    <property type="term" value="F:guanylate cyclase activity"/>
    <property type="evidence" value="ECO:0007669"/>
    <property type="project" value="UniProtKB-EC"/>
</dbReference>
<keyword evidence="8" id="KW-0141">cGMP biosynthesis</keyword>
<dbReference type="Gene3D" id="6.10.250.780">
    <property type="match status" value="1"/>
</dbReference>
<organism evidence="11 12">
    <name type="scientific">Plectus sambesii</name>
    <dbReference type="NCBI Taxonomy" id="2011161"/>
    <lineage>
        <taxon>Eukaryota</taxon>
        <taxon>Metazoa</taxon>
        <taxon>Ecdysozoa</taxon>
        <taxon>Nematoda</taxon>
        <taxon>Chromadorea</taxon>
        <taxon>Plectida</taxon>
        <taxon>Plectina</taxon>
        <taxon>Plectoidea</taxon>
        <taxon>Plectidae</taxon>
        <taxon>Plectus</taxon>
    </lineage>
</organism>
<dbReference type="InterPro" id="IPR011645">
    <property type="entry name" value="HNOB_dom_associated"/>
</dbReference>
<dbReference type="Proteomes" id="UP000887566">
    <property type="component" value="Unplaced"/>
</dbReference>
<dbReference type="InterPro" id="IPR018297">
    <property type="entry name" value="A/G_cyclase_CS"/>
</dbReference>
<evidence type="ECO:0000256" key="7">
    <source>
        <dbReference type="ARBA" id="ARBA00023239"/>
    </source>
</evidence>
<accession>A0A914UYE5</accession>
<evidence type="ECO:0000256" key="8">
    <source>
        <dbReference type="ARBA" id="ARBA00023293"/>
    </source>
</evidence>
<dbReference type="CDD" id="cd07302">
    <property type="entry name" value="CHD"/>
    <property type="match status" value="1"/>
</dbReference>
<evidence type="ECO:0000256" key="2">
    <source>
        <dbReference type="ARBA" id="ARBA00004496"/>
    </source>
</evidence>
<dbReference type="SUPFAM" id="SSF55073">
    <property type="entry name" value="Nucleotide cyclase"/>
    <property type="match status" value="1"/>
</dbReference>
<name>A0A914UYE5_9BILA</name>
<protein>
    <recommendedName>
        <fullName evidence="3">guanylate cyclase</fullName>
        <ecNumber evidence="3">4.6.1.2</ecNumber>
    </recommendedName>
</protein>
<dbReference type="GO" id="GO:0019934">
    <property type="term" value="P:cGMP-mediated signaling"/>
    <property type="evidence" value="ECO:0007669"/>
    <property type="project" value="TreeGrafter"/>
</dbReference>
<comment type="catalytic activity">
    <reaction evidence="1">
        <text>GTP = 3',5'-cyclic GMP + diphosphate</text>
        <dbReference type="Rhea" id="RHEA:13665"/>
        <dbReference type="ChEBI" id="CHEBI:33019"/>
        <dbReference type="ChEBI" id="CHEBI:37565"/>
        <dbReference type="ChEBI" id="CHEBI:57746"/>
        <dbReference type="EC" id="4.6.1.2"/>
    </reaction>
</comment>
<dbReference type="PROSITE" id="PS50125">
    <property type="entry name" value="GUANYLATE_CYCLASE_2"/>
    <property type="match status" value="1"/>
</dbReference>